<proteinExistence type="predicted"/>
<dbReference type="AlphaFoldDB" id="A0A9P7W2M9"/>
<name>A0A9P7W2M9_9AGAR</name>
<dbReference type="Proteomes" id="UP000812287">
    <property type="component" value="Unassembled WGS sequence"/>
</dbReference>
<reference evidence="1" key="1">
    <citation type="submission" date="2020-11" db="EMBL/GenBank/DDBJ databases">
        <title>Adaptations for nitrogen fixation in a non-lichenized fungal sporocarp promotes dispersal by wood-feeding termites.</title>
        <authorList>
            <consortium name="DOE Joint Genome Institute"/>
            <person name="Koch R.A."/>
            <person name="Yoon G."/>
            <person name="Arayal U."/>
            <person name="Lail K."/>
            <person name="Amirebrahimi M."/>
            <person name="Labutti K."/>
            <person name="Lipzen A."/>
            <person name="Riley R."/>
            <person name="Barry K."/>
            <person name="Henrissat B."/>
            <person name="Grigoriev I.V."/>
            <person name="Herr J.R."/>
            <person name="Aime M.C."/>
        </authorList>
    </citation>
    <scope>NUCLEOTIDE SEQUENCE</scope>
    <source>
        <strain evidence="1">MCA 3950</strain>
    </source>
</reference>
<dbReference type="EMBL" id="MU250525">
    <property type="protein sequence ID" value="KAG7451285.1"/>
    <property type="molecule type" value="Genomic_DNA"/>
</dbReference>
<gene>
    <name evidence="1" type="ORF">BT62DRAFT_926947</name>
</gene>
<feature type="non-terminal residue" evidence="1">
    <location>
        <position position="1"/>
    </location>
</feature>
<accession>A0A9P7W2M9</accession>
<organism evidence="1 2">
    <name type="scientific">Guyanagaster necrorhizus</name>
    <dbReference type="NCBI Taxonomy" id="856835"/>
    <lineage>
        <taxon>Eukaryota</taxon>
        <taxon>Fungi</taxon>
        <taxon>Dikarya</taxon>
        <taxon>Basidiomycota</taxon>
        <taxon>Agaricomycotina</taxon>
        <taxon>Agaricomycetes</taxon>
        <taxon>Agaricomycetidae</taxon>
        <taxon>Agaricales</taxon>
        <taxon>Marasmiineae</taxon>
        <taxon>Physalacriaceae</taxon>
        <taxon>Guyanagaster</taxon>
    </lineage>
</organism>
<comment type="caution">
    <text evidence="1">The sequence shown here is derived from an EMBL/GenBank/DDBJ whole genome shotgun (WGS) entry which is preliminary data.</text>
</comment>
<dbReference type="GeneID" id="66107449"/>
<sequence length="111" mass="12393">ITPIIELITNVKASSKSTEILGTTKYVIMTYRYHESMIFGVTYNPAFTMNVVPHGIGIPTEKKAGFSQERLGILNDVDFHRKVVLKVHGSDCLEYKGTTFNVILASMPSRD</sequence>
<evidence type="ECO:0000313" key="2">
    <source>
        <dbReference type="Proteomes" id="UP000812287"/>
    </source>
</evidence>
<dbReference type="RefSeq" id="XP_043044785.1">
    <property type="nucleotide sequence ID" value="XM_043185152.1"/>
</dbReference>
<keyword evidence="2" id="KW-1185">Reference proteome</keyword>
<protein>
    <submittedName>
        <fullName evidence="1">Uncharacterized protein</fullName>
    </submittedName>
</protein>
<dbReference type="OrthoDB" id="255819at2759"/>
<evidence type="ECO:0000313" key="1">
    <source>
        <dbReference type="EMBL" id="KAG7451285.1"/>
    </source>
</evidence>